<dbReference type="KEGG" id="xla:108707072"/>
<evidence type="ECO:0000313" key="5">
    <source>
        <dbReference type="RefSeq" id="XP_018099504.1"/>
    </source>
</evidence>
<feature type="transmembrane region" description="Helical" evidence="2">
    <location>
        <begin position="82"/>
        <end position="105"/>
    </location>
</feature>
<dbReference type="Bgee" id="108707072">
    <property type="expression patterns" value="Expressed in lung and 14 other cell types or tissues"/>
</dbReference>
<evidence type="ECO:0000256" key="3">
    <source>
        <dbReference type="SAM" id="SignalP"/>
    </source>
</evidence>
<dbReference type="OrthoDB" id="8943443at2759"/>
<organism evidence="4 5">
    <name type="scientific">Xenopus laevis</name>
    <name type="common">African clawed frog</name>
    <dbReference type="NCBI Taxonomy" id="8355"/>
    <lineage>
        <taxon>Eukaryota</taxon>
        <taxon>Metazoa</taxon>
        <taxon>Chordata</taxon>
        <taxon>Craniata</taxon>
        <taxon>Vertebrata</taxon>
        <taxon>Euteleostomi</taxon>
        <taxon>Amphibia</taxon>
        <taxon>Batrachia</taxon>
        <taxon>Anura</taxon>
        <taxon>Pipoidea</taxon>
        <taxon>Pipidae</taxon>
        <taxon>Xenopodinae</taxon>
        <taxon>Xenopus</taxon>
        <taxon>Xenopus</taxon>
    </lineage>
</organism>
<gene>
    <name evidence="5 6" type="primary">tmem119.S</name>
</gene>
<keyword evidence="3" id="KW-0732">Signal</keyword>
<dbReference type="GO" id="GO:0005886">
    <property type="term" value="C:plasma membrane"/>
    <property type="evidence" value="ECO:0000318"/>
    <property type="project" value="GO_Central"/>
</dbReference>
<dbReference type="Proteomes" id="UP000186698">
    <property type="component" value="Chromosome 1S"/>
</dbReference>
<keyword evidence="2" id="KW-0472">Membrane</keyword>
<dbReference type="AlphaFoldDB" id="A0A1L8HPY8"/>
<evidence type="ECO:0000313" key="4">
    <source>
        <dbReference type="Proteomes" id="UP000186698"/>
    </source>
</evidence>
<evidence type="ECO:0000256" key="2">
    <source>
        <dbReference type="SAM" id="Phobius"/>
    </source>
</evidence>
<dbReference type="Xenbase" id="XB-GENE-17346211">
    <property type="gene designation" value="tmem119.S"/>
</dbReference>
<evidence type="ECO:0000256" key="1">
    <source>
        <dbReference type="SAM" id="MobiDB-lite"/>
    </source>
</evidence>
<feature type="compositionally biased region" description="Low complexity" evidence="1">
    <location>
        <begin position="229"/>
        <end position="242"/>
    </location>
</feature>
<proteinExistence type="predicted"/>
<evidence type="ECO:0000313" key="6">
    <source>
        <dbReference type="Xenbase" id="XB-GENE-17346211"/>
    </source>
</evidence>
<dbReference type="AGR" id="Xenbase:XB-GENE-17346211"/>
<dbReference type="GO" id="GO:0033690">
    <property type="term" value="P:positive regulation of osteoblast proliferation"/>
    <property type="evidence" value="ECO:0000318"/>
    <property type="project" value="GO_Central"/>
</dbReference>
<dbReference type="GO" id="GO:0001503">
    <property type="term" value="P:ossification"/>
    <property type="evidence" value="ECO:0007669"/>
    <property type="project" value="InterPro"/>
</dbReference>
<keyword evidence="4" id="KW-1185">Reference proteome</keyword>
<feature type="region of interest" description="Disordered" evidence="1">
    <location>
        <begin position="171"/>
        <end position="292"/>
    </location>
</feature>
<keyword evidence="2 5" id="KW-0812">Transmembrane</keyword>
<feature type="compositionally biased region" description="Polar residues" evidence="1">
    <location>
        <begin position="272"/>
        <end position="292"/>
    </location>
</feature>
<feature type="signal peptide" evidence="3">
    <location>
        <begin position="1"/>
        <end position="20"/>
    </location>
</feature>
<dbReference type="RefSeq" id="XP_018099504.1">
    <property type="nucleotide sequence ID" value="XM_018244015.2"/>
</dbReference>
<dbReference type="PaxDb" id="8355-A0A1L8HPY8"/>
<dbReference type="InterPro" id="IPR031453">
    <property type="entry name" value="TMEM119"/>
</dbReference>
<name>A0A1L8HPY8_XENLA</name>
<dbReference type="PANTHER" id="PTHR28645">
    <property type="entry name" value="TRANSMEMBRANE PROTEIN 119"/>
    <property type="match status" value="1"/>
</dbReference>
<protein>
    <submittedName>
        <fullName evidence="5">Transmembrane protein 119</fullName>
    </submittedName>
</protein>
<feature type="compositionally biased region" description="Basic and acidic residues" evidence="1">
    <location>
        <begin position="179"/>
        <end position="203"/>
    </location>
</feature>
<sequence length="292" mass="31900">MACLKIVCVFLIITFPLCLARYTTSYSDLPAGSGDGELVTAMSPNQSHDLINLTTEGPGSFSNGTANHVNIFDKITKFLKEYMLLAIVVGTLIIMLIFVVCGAIIMSHKHKASAYYPSSFTQKEYVNHKDRSGGTKAFNEIPEKAQDAKAEEVQDSSKQLQADILNVAQNLKSPAKGGSNKEEHKIQEETNDPKVETTTEDKNGATNDNTHVESPSGEAEENQSERANEPNPTNCPEEPAANLGEQKNQEEVIEVVDETNPHPCVPPLAENSPCNEQEAQESHQQPSDTCRV</sequence>
<dbReference type="Pfam" id="PF15724">
    <property type="entry name" value="TMEM119"/>
    <property type="match status" value="1"/>
</dbReference>
<dbReference type="GeneID" id="108707072"/>
<keyword evidence="2" id="KW-1133">Transmembrane helix</keyword>
<accession>A0A1L8HPY8</accession>
<dbReference type="PANTHER" id="PTHR28645:SF1">
    <property type="entry name" value="TRANSMEMBRANE PROTEIN 119"/>
    <property type="match status" value="1"/>
</dbReference>
<dbReference type="GO" id="GO:0045669">
    <property type="term" value="P:positive regulation of osteoblast differentiation"/>
    <property type="evidence" value="ECO:0000318"/>
    <property type="project" value="GO_Central"/>
</dbReference>
<reference evidence="5" key="1">
    <citation type="submission" date="2025-08" db="UniProtKB">
        <authorList>
            <consortium name="RefSeq"/>
        </authorList>
    </citation>
    <scope>IDENTIFICATION</scope>
    <source>
        <strain evidence="5">J_2021</strain>
        <tissue evidence="5">Erythrocytes</tissue>
    </source>
</reference>
<dbReference type="GO" id="GO:0030501">
    <property type="term" value="P:positive regulation of bone mineralization"/>
    <property type="evidence" value="ECO:0000318"/>
    <property type="project" value="GO_Central"/>
</dbReference>
<feature type="chain" id="PRO_5043478503" evidence="3">
    <location>
        <begin position="21"/>
        <end position="292"/>
    </location>
</feature>
<feature type="compositionally biased region" description="Polar residues" evidence="1">
    <location>
        <begin position="204"/>
        <end position="213"/>
    </location>
</feature>
<dbReference type="STRING" id="8355.A0A1L8HPY8"/>
<dbReference type="CTD" id="108707072"/>